<gene>
    <name evidence="3" type="ORF">NCTC11647_01124</name>
</gene>
<sequence>MYKKLLVVALGSMTLMACDAKDPQPKQDTQVEAQAELQQKAADLQESAKDLLNTASEKAGELGDSAKAAADDASQKVKELSDSAKVAASDMSDKTAEQVNEAADKISAAVASGADEVRKATSPECAESHHSLPGGWSKGEITPEVIDAANAAVKSLGADQKLKQVDSVSQQVVAGLNYYVKFTTEDGKEYAAKVFRSLKGEYDVKEVKLAEETEHHCGSHHE</sequence>
<dbReference type="EMBL" id="UATL01000001">
    <property type="protein sequence ID" value="SPY28038.1"/>
    <property type="molecule type" value="Genomic_DNA"/>
</dbReference>
<feature type="compositionally biased region" description="Basic and acidic residues" evidence="1">
    <location>
        <begin position="119"/>
        <end position="130"/>
    </location>
</feature>
<proteinExistence type="predicted"/>
<dbReference type="CDD" id="cd00042">
    <property type="entry name" value="CY"/>
    <property type="match status" value="1"/>
</dbReference>
<dbReference type="RefSeq" id="WP_050787765.1">
    <property type="nucleotide sequence ID" value="NZ_CP074084.1"/>
</dbReference>
<feature type="chain" id="PRO_5044016976" evidence="2">
    <location>
        <begin position="21"/>
        <end position="222"/>
    </location>
</feature>
<organism evidence="3 4">
    <name type="scientific">Photobacterium damselae</name>
    <dbReference type="NCBI Taxonomy" id="38293"/>
    <lineage>
        <taxon>Bacteria</taxon>
        <taxon>Pseudomonadati</taxon>
        <taxon>Pseudomonadota</taxon>
        <taxon>Gammaproteobacteria</taxon>
        <taxon>Vibrionales</taxon>
        <taxon>Vibrionaceae</taxon>
        <taxon>Photobacterium</taxon>
    </lineage>
</organism>
<dbReference type="Pfam" id="PF00031">
    <property type="entry name" value="Cystatin"/>
    <property type="match status" value="1"/>
</dbReference>
<dbReference type="PROSITE" id="PS51257">
    <property type="entry name" value="PROKAR_LIPOPROTEIN"/>
    <property type="match status" value="1"/>
</dbReference>
<evidence type="ECO:0000313" key="3">
    <source>
        <dbReference type="EMBL" id="SPY28038.1"/>
    </source>
</evidence>
<dbReference type="AlphaFoldDB" id="A0A2T3QM30"/>
<feature type="signal peptide" evidence="2">
    <location>
        <begin position="1"/>
        <end position="20"/>
    </location>
</feature>
<reference evidence="3 4" key="1">
    <citation type="submission" date="2018-06" db="EMBL/GenBank/DDBJ databases">
        <authorList>
            <consortium name="Pathogen Informatics"/>
            <person name="Doyle S."/>
        </authorList>
    </citation>
    <scope>NUCLEOTIDE SEQUENCE [LARGE SCALE GENOMIC DNA]</scope>
    <source>
        <strain evidence="3 4">NCTC11647</strain>
    </source>
</reference>
<evidence type="ECO:0000256" key="1">
    <source>
        <dbReference type="SAM" id="MobiDB-lite"/>
    </source>
</evidence>
<feature type="region of interest" description="Disordered" evidence="1">
    <location>
        <begin position="44"/>
        <end position="67"/>
    </location>
</feature>
<feature type="region of interest" description="Disordered" evidence="1">
    <location>
        <begin position="119"/>
        <end position="139"/>
    </location>
</feature>
<accession>A0A2T3QM30</accession>
<name>A0A2T3QM30_PHODM</name>
<evidence type="ECO:0000313" key="4">
    <source>
        <dbReference type="Proteomes" id="UP000251647"/>
    </source>
</evidence>
<dbReference type="SUPFAM" id="SSF54403">
    <property type="entry name" value="Cystatin/monellin"/>
    <property type="match status" value="1"/>
</dbReference>
<evidence type="ECO:0000256" key="2">
    <source>
        <dbReference type="SAM" id="SignalP"/>
    </source>
</evidence>
<dbReference type="Proteomes" id="UP000251647">
    <property type="component" value="Unassembled WGS sequence"/>
</dbReference>
<dbReference type="Gene3D" id="3.10.450.10">
    <property type="match status" value="1"/>
</dbReference>
<dbReference type="InterPro" id="IPR046350">
    <property type="entry name" value="Cystatin_sf"/>
</dbReference>
<protein>
    <submittedName>
        <fullName evidence="3">Uncharacterized protein</fullName>
    </submittedName>
</protein>
<dbReference type="GO" id="GO:0004869">
    <property type="term" value="F:cysteine-type endopeptidase inhibitor activity"/>
    <property type="evidence" value="ECO:0007669"/>
    <property type="project" value="InterPro"/>
</dbReference>
<dbReference type="OrthoDB" id="6196402at2"/>
<dbReference type="GeneID" id="93397600"/>
<dbReference type="InterPro" id="IPR000010">
    <property type="entry name" value="Cystatin_dom"/>
</dbReference>
<keyword evidence="2" id="KW-0732">Signal</keyword>